<dbReference type="PANTHER" id="PTHR34387">
    <property type="entry name" value="SLR1258 PROTEIN"/>
    <property type="match status" value="1"/>
</dbReference>
<evidence type="ECO:0000313" key="3">
    <source>
        <dbReference type="Proteomes" id="UP000323521"/>
    </source>
</evidence>
<evidence type="ECO:0000256" key="1">
    <source>
        <dbReference type="SAM" id="SignalP"/>
    </source>
</evidence>
<keyword evidence="3" id="KW-1185">Reference proteome</keyword>
<dbReference type="EMBL" id="CP017634">
    <property type="protein sequence ID" value="ATW26842.1"/>
    <property type="molecule type" value="Genomic_DNA"/>
</dbReference>
<reference evidence="2 3" key="1">
    <citation type="submission" date="2016-10" db="EMBL/GenBank/DDBJ databases">
        <title>Complete Genome Sequence of Peptococcaceae strain DCMF.</title>
        <authorList>
            <person name="Edwards R.J."/>
            <person name="Holland S.I."/>
            <person name="Deshpande N.P."/>
            <person name="Wong Y.K."/>
            <person name="Ertan H."/>
            <person name="Manefield M."/>
            <person name="Russell T.L."/>
            <person name="Lee M.J."/>
        </authorList>
    </citation>
    <scope>NUCLEOTIDE SEQUENCE [LARGE SCALE GENOMIC DNA]</scope>
    <source>
        <strain evidence="2 3">DCMF</strain>
    </source>
</reference>
<proteinExistence type="predicted"/>
<name>A0A3G1KWL9_FORW1</name>
<dbReference type="Gene3D" id="3.30.70.2970">
    <property type="entry name" value="Protein of unknown function (DUF541), domain 2"/>
    <property type="match status" value="1"/>
</dbReference>
<protein>
    <recommendedName>
        <fullName evidence="4">DUF541 domain-containing protein</fullName>
    </recommendedName>
</protein>
<sequence length="246" mass="26024">MKKAFFTVSLALMLVIGLFAGSFLDPAPVASAGDTAQPQNSITVQGTSSITVTPTIAYVSIGVATFNKDATIAQSDNAKKMDLVYKALADLGIPKDKIKTVSYDIHPRYNYKDNVSVLAGYDVTNTIQVTTDLAKVSNVLDMTVKQGVNEANSIYFGITDQERDTIYLQALDQAVVSAKAKATAIAKAAGVTVKEPFQIIEGSSASAPPITYLADVKSIRAADAASTPISGGELKVEANITIIYNY</sequence>
<dbReference type="OrthoDB" id="9785192at2"/>
<dbReference type="Pfam" id="PF04402">
    <property type="entry name" value="SIMPL"/>
    <property type="match status" value="1"/>
</dbReference>
<evidence type="ECO:0008006" key="4">
    <source>
        <dbReference type="Google" id="ProtNLM"/>
    </source>
</evidence>
<dbReference type="Gene3D" id="3.30.110.170">
    <property type="entry name" value="Protein of unknown function (DUF541), domain 1"/>
    <property type="match status" value="1"/>
</dbReference>
<dbReference type="InterPro" id="IPR007497">
    <property type="entry name" value="SIMPL/DUF541"/>
</dbReference>
<dbReference type="KEGG" id="fwa:DCMF_20605"/>
<keyword evidence="1" id="KW-0732">Signal</keyword>
<dbReference type="PANTHER" id="PTHR34387:SF2">
    <property type="entry name" value="SLR1258 PROTEIN"/>
    <property type="match status" value="1"/>
</dbReference>
<organism evidence="2 3">
    <name type="scientific">Formimonas warabiya</name>
    <dbReference type="NCBI Taxonomy" id="1761012"/>
    <lineage>
        <taxon>Bacteria</taxon>
        <taxon>Bacillati</taxon>
        <taxon>Bacillota</taxon>
        <taxon>Clostridia</taxon>
        <taxon>Eubacteriales</taxon>
        <taxon>Peptococcaceae</taxon>
        <taxon>Candidatus Formimonas</taxon>
    </lineage>
</organism>
<dbReference type="InterPro" id="IPR052022">
    <property type="entry name" value="26kDa_periplasmic_antigen"/>
</dbReference>
<dbReference type="RefSeq" id="WP_148136167.1">
    <property type="nucleotide sequence ID" value="NZ_CP017634.1"/>
</dbReference>
<gene>
    <name evidence="2" type="ORF">DCMF_20605</name>
</gene>
<accession>A0A3G1KWL9</accession>
<feature type="chain" id="PRO_5018163227" description="DUF541 domain-containing protein" evidence="1">
    <location>
        <begin position="33"/>
        <end position="246"/>
    </location>
</feature>
<dbReference type="Proteomes" id="UP000323521">
    <property type="component" value="Chromosome"/>
</dbReference>
<dbReference type="InterPro" id="IPR010916">
    <property type="entry name" value="TonB_box_CS"/>
</dbReference>
<evidence type="ECO:0000313" key="2">
    <source>
        <dbReference type="EMBL" id="ATW26842.1"/>
    </source>
</evidence>
<dbReference type="PROSITE" id="PS00430">
    <property type="entry name" value="TONB_DEPENDENT_REC_1"/>
    <property type="match status" value="1"/>
</dbReference>
<feature type="signal peptide" evidence="1">
    <location>
        <begin position="1"/>
        <end position="32"/>
    </location>
</feature>
<dbReference type="GO" id="GO:0006974">
    <property type="term" value="P:DNA damage response"/>
    <property type="evidence" value="ECO:0007669"/>
    <property type="project" value="TreeGrafter"/>
</dbReference>
<dbReference type="AlphaFoldDB" id="A0A3G1KWL9"/>